<sequence length="190" mass="21201">MCRYCLDSKEISGAAERCASLVRVPDRGFPSLVAAQDQEHSEGETLLSTEDEDESEDESDILEESPCGRWQKRKEEVNQRNVPGIDAAYLAMDTEEGVEVVWNEVMISERKNFKLLEVRDGVTENGIYPMTAFGLPCPQRPQQETVQSPVVVPLVKSPTPEPAELETRRVIQMQCNAEPVEEGAKVSCES</sequence>
<dbReference type="EMBL" id="CADEAL010002979">
    <property type="protein sequence ID" value="CAB1442989.1"/>
    <property type="molecule type" value="Genomic_DNA"/>
</dbReference>
<dbReference type="PANTHER" id="PTHR13902">
    <property type="entry name" value="SERINE/THREONINE-PROTEIN KINASE WNK WITH NO LYSINE -RELATED"/>
    <property type="match status" value="1"/>
</dbReference>
<gene>
    <name evidence="2" type="ORF">PLEPLA_LOCUS30708</name>
</gene>
<accession>A0A9N7V2R0</accession>
<keyword evidence="3" id="KW-1185">Reference proteome</keyword>
<dbReference type="AlphaFoldDB" id="A0A9N7V2R0"/>
<dbReference type="Gene3D" id="3.30.200.20">
    <property type="entry name" value="Phosphorylase Kinase, domain 1"/>
    <property type="match status" value="1"/>
</dbReference>
<dbReference type="InterPro" id="IPR050588">
    <property type="entry name" value="WNK_Ser-Thr_kinase"/>
</dbReference>
<name>A0A9N7V2R0_PLEPL</name>
<dbReference type="Proteomes" id="UP001153269">
    <property type="component" value="Unassembled WGS sequence"/>
</dbReference>
<reference evidence="2" key="1">
    <citation type="submission" date="2020-03" db="EMBL/GenBank/DDBJ databases">
        <authorList>
            <person name="Weist P."/>
        </authorList>
    </citation>
    <scope>NUCLEOTIDE SEQUENCE</scope>
</reference>
<comment type="caution">
    <text evidence="2">The sequence shown here is derived from an EMBL/GenBank/DDBJ whole genome shotgun (WGS) entry which is preliminary data.</text>
</comment>
<feature type="compositionally biased region" description="Acidic residues" evidence="1">
    <location>
        <begin position="49"/>
        <end position="63"/>
    </location>
</feature>
<proteinExistence type="predicted"/>
<evidence type="ECO:0000313" key="3">
    <source>
        <dbReference type="Proteomes" id="UP001153269"/>
    </source>
</evidence>
<organism evidence="2 3">
    <name type="scientific">Pleuronectes platessa</name>
    <name type="common">European plaice</name>
    <dbReference type="NCBI Taxonomy" id="8262"/>
    <lineage>
        <taxon>Eukaryota</taxon>
        <taxon>Metazoa</taxon>
        <taxon>Chordata</taxon>
        <taxon>Craniata</taxon>
        <taxon>Vertebrata</taxon>
        <taxon>Euteleostomi</taxon>
        <taxon>Actinopterygii</taxon>
        <taxon>Neopterygii</taxon>
        <taxon>Teleostei</taxon>
        <taxon>Neoteleostei</taxon>
        <taxon>Acanthomorphata</taxon>
        <taxon>Carangaria</taxon>
        <taxon>Pleuronectiformes</taxon>
        <taxon>Pleuronectoidei</taxon>
        <taxon>Pleuronectidae</taxon>
        <taxon>Pleuronectes</taxon>
    </lineage>
</organism>
<protein>
    <submittedName>
        <fullName evidence="2">Uncharacterized protein</fullName>
    </submittedName>
</protein>
<evidence type="ECO:0000313" key="2">
    <source>
        <dbReference type="EMBL" id="CAB1442989.1"/>
    </source>
</evidence>
<evidence type="ECO:0000256" key="1">
    <source>
        <dbReference type="SAM" id="MobiDB-lite"/>
    </source>
</evidence>
<feature type="region of interest" description="Disordered" evidence="1">
    <location>
        <begin position="33"/>
        <end position="76"/>
    </location>
</feature>